<dbReference type="Proteomes" id="UP000325577">
    <property type="component" value="Linkage Group LG11"/>
</dbReference>
<gene>
    <name evidence="1" type="ORF">F0562_022083</name>
</gene>
<protein>
    <submittedName>
        <fullName evidence="1">Uncharacterized protein</fullName>
    </submittedName>
</protein>
<proteinExistence type="predicted"/>
<organism evidence="1 2">
    <name type="scientific">Nyssa sinensis</name>
    <dbReference type="NCBI Taxonomy" id="561372"/>
    <lineage>
        <taxon>Eukaryota</taxon>
        <taxon>Viridiplantae</taxon>
        <taxon>Streptophyta</taxon>
        <taxon>Embryophyta</taxon>
        <taxon>Tracheophyta</taxon>
        <taxon>Spermatophyta</taxon>
        <taxon>Magnoliopsida</taxon>
        <taxon>eudicotyledons</taxon>
        <taxon>Gunneridae</taxon>
        <taxon>Pentapetalae</taxon>
        <taxon>asterids</taxon>
        <taxon>Cornales</taxon>
        <taxon>Nyssaceae</taxon>
        <taxon>Nyssa</taxon>
    </lineage>
</organism>
<name>A0A5J5BNL4_9ASTE</name>
<evidence type="ECO:0000313" key="2">
    <source>
        <dbReference type="Proteomes" id="UP000325577"/>
    </source>
</evidence>
<accession>A0A5J5BNL4</accession>
<sequence>MATSIARRHNQWKGGCLSSKRPLSYPWECDGACLQMRLSYSPAVHIFFLCSGLIGSFPCPEIASRFYFIW</sequence>
<dbReference type="EMBL" id="CM018034">
    <property type="protein sequence ID" value="KAA8543740.1"/>
    <property type="molecule type" value="Genomic_DNA"/>
</dbReference>
<reference evidence="1 2" key="1">
    <citation type="submission" date="2019-09" db="EMBL/GenBank/DDBJ databases">
        <title>A chromosome-level genome assembly of the Chinese tupelo Nyssa sinensis.</title>
        <authorList>
            <person name="Yang X."/>
            <person name="Kang M."/>
            <person name="Yang Y."/>
            <person name="Xiong H."/>
            <person name="Wang M."/>
            <person name="Zhang Z."/>
            <person name="Wang Z."/>
            <person name="Wu H."/>
            <person name="Ma T."/>
            <person name="Liu J."/>
            <person name="Xi Z."/>
        </authorList>
    </citation>
    <scope>NUCLEOTIDE SEQUENCE [LARGE SCALE GENOMIC DNA]</scope>
    <source>
        <strain evidence="1">J267</strain>
        <tissue evidence="1">Leaf</tissue>
    </source>
</reference>
<evidence type="ECO:0000313" key="1">
    <source>
        <dbReference type="EMBL" id="KAA8543740.1"/>
    </source>
</evidence>
<keyword evidence="2" id="KW-1185">Reference proteome</keyword>
<dbReference type="AlphaFoldDB" id="A0A5J5BNL4"/>